<evidence type="ECO:0000313" key="1">
    <source>
        <dbReference type="EMBL" id="APR99889.1"/>
    </source>
</evidence>
<dbReference type="AlphaFoldDB" id="A0A1L6MWF7"/>
<organism evidence="1 2">
    <name type="scientific">Pajaroellobacter abortibovis</name>
    <dbReference type="NCBI Taxonomy" id="1882918"/>
    <lineage>
        <taxon>Bacteria</taxon>
        <taxon>Pseudomonadati</taxon>
        <taxon>Myxococcota</taxon>
        <taxon>Polyangia</taxon>
        <taxon>Polyangiales</taxon>
        <taxon>Polyangiaceae</taxon>
    </lineage>
</organism>
<reference evidence="1 2" key="1">
    <citation type="submission" date="2016-08" db="EMBL/GenBank/DDBJ databases">
        <title>Identification and validation of antigenic proteins from Pajaroellobacter abortibovis using de-novo genome sequence assembly and reverse vaccinology.</title>
        <authorList>
            <person name="Welly B.T."/>
            <person name="Miller M.R."/>
            <person name="Stott J.L."/>
            <person name="Blanchard M.T."/>
            <person name="Islas-Trejo A.D."/>
            <person name="O'Rourke S.M."/>
            <person name="Young A.E."/>
            <person name="Medrano J.F."/>
            <person name="Van Eenennaam A.L."/>
        </authorList>
    </citation>
    <scope>NUCLEOTIDE SEQUENCE [LARGE SCALE GENOMIC DNA]</scope>
    <source>
        <strain evidence="1 2">BTF92-0548A/99-0131</strain>
    </source>
</reference>
<dbReference type="EMBL" id="CP016908">
    <property type="protein sequence ID" value="APR99889.1"/>
    <property type="molecule type" value="Genomic_DNA"/>
</dbReference>
<dbReference type="KEGG" id="pabo:BCY86_03750"/>
<dbReference type="Proteomes" id="UP000185544">
    <property type="component" value="Chromosome"/>
</dbReference>
<gene>
    <name evidence="1" type="ORF">BCY86_03750</name>
</gene>
<accession>A0A1L6MWF7</accession>
<protein>
    <submittedName>
        <fullName evidence="1">Uncharacterized protein</fullName>
    </submittedName>
</protein>
<keyword evidence="2" id="KW-1185">Reference proteome</keyword>
<evidence type="ECO:0000313" key="2">
    <source>
        <dbReference type="Proteomes" id="UP000185544"/>
    </source>
</evidence>
<proteinExistence type="predicted"/>
<sequence length="135" mass="15879">MTLTSITFHCVPSLFLYFKQNQPIFHTKKHPLQIRDSVQQRHTLISSPIQHNPLRPLAYSGQRHTPYKRSLLSPHKKPIQHNITHYCVKNSPVITSPFSLISQLFKCLLHLASFDRSSERRKNRREKGFPFVSFF</sequence>
<name>A0A1L6MWF7_9BACT</name>